<evidence type="ECO:0000313" key="4">
    <source>
        <dbReference type="EnsemblMetazoa" id="KAF7489104.1"/>
    </source>
</evidence>
<dbReference type="OrthoDB" id="741027at2759"/>
<evidence type="ECO:0000313" key="3">
    <source>
        <dbReference type="EMBL" id="KAF7489104.1"/>
    </source>
</evidence>
<keyword evidence="5" id="KW-1185">Reference proteome</keyword>
<name>A0A834VBE6_SARSC</name>
<dbReference type="Pfam" id="PF03096">
    <property type="entry name" value="Ndr"/>
    <property type="match status" value="2"/>
</dbReference>
<dbReference type="SUPFAM" id="SSF53474">
    <property type="entry name" value="alpha/beta-Hydrolases"/>
    <property type="match status" value="1"/>
</dbReference>
<evidence type="ECO:0000256" key="1">
    <source>
        <dbReference type="ARBA" id="ARBA00005598"/>
    </source>
</evidence>
<reference evidence="3" key="2">
    <citation type="submission" date="2020-01" db="EMBL/GenBank/DDBJ databases">
        <authorList>
            <person name="Korhonen P.K.K."/>
            <person name="Guangxu M.G."/>
            <person name="Wang T.W."/>
            <person name="Stroehlein A.J.S."/>
            <person name="Young N.D."/>
            <person name="Ang C.-S.A."/>
            <person name="Fernando D.W.F."/>
            <person name="Lu H.L."/>
            <person name="Taylor S.T."/>
            <person name="Ehtesham M.E.M."/>
            <person name="Najaraj S.H.N."/>
            <person name="Harsha G.H.G."/>
            <person name="Madugundu A.M."/>
            <person name="Renuse S.R."/>
            <person name="Holt D.H."/>
            <person name="Pandey A.P."/>
            <person name="Papenfuss A.P."/>
            <person name="Gasser R.B.G."/>
            <person name="Fischer K.F."/>
        </authorList>
    </citation>
    <scope>NUCLEOTIDE SEQUENCE</scope>
    <source>
        <strain evidence="3">SSS_KF_BRIS2020</strain>
    </source>
</reference>
<comment type="similarity">
    <text evidence="1">Belongs to the NDRG family.</text>
</comment>
<dbReference type="InterPro" id="IPR029058">
    <property type="entry name" value="AB_hydrolase_fold"/>
</dbReference>
<dbReference type="Proteomes" id="UP000070412">
    <property type="component" value="Unassembled WGS sequence"/>
</dbReference>
<reference evidence="4" key="3">
    <citation type="submission" date="2022-06" db="UniProtKB">
        <authorList>
            <consortium name="EnsemblMetazoa"/>
        </authorList>
    </citation>
    <scope>IDENTIFICATION</scope>
</reference>
<dbReference type="AlphaFoldDB" id="A0A834VBE6"/>
<feature type="compositionally biased region" description="Low complexity" evidence="2">
    <location>
        <begin position="236"/>
        <end position="246"/>
    </location>
</feature>
<protein>
    <submittedName>
        <fullName evidence="3">Protein NDRG2</fullName>
    </submittedName>
</protein>
<gene>
    <name evidence="3" type="ORF">SSS_6619</name>
</gene>
<dbReference type="InterPro" id="IPR004142">
    <property type="entry name" value="NDRG"/>
</dbReference>
<reference evidence="5" key="1">
    <citation type="journal article" date="2020" name="PLoS Negl. Trop. Dis.">
        <title>High-quality nuclear genome for Sarcoptes scabiei-A critical resource for a neglected parasite.</title>
        <authorList>
            <person name="Korhonen P.K."/>
            <person name="Gasser R.B."/>
            <person name="Ma G."/>
            <person name="Wang T."/>
            <person name="Stroehlein A.J."/>
            <person name="Young N.D."/>
            <person name="Ang C.S."/>
            <person name="Fernando D.D."/>
            <person name="Lu H.C."/>
            <person name="Taylor S."/>
            <person name="Reynolds S.L."/>
            <person name="Mofiz E."/>
            <person name="Najaraj S.H."/>
            <person name="Gowda H."/>
            <person name="Madugundu A."/>
            <person name="Renuse S."/>
            <person name="Holt D."/>
            <person name="Pandey A."/>
            <person name="Papenfuss A.T."/>
            <person name="Fischer K."/>
        </authorList>
    </citation>
    <scope>NUCLEOTIDE SEQUENCE [LARGE SCALE GENOMIC DNA]</scope>
</reference>
<dbReference type="EnsemblMetazoa" id="SSS_6619s_mrna">
    <property type="protein sequence ID" value="KAF7489104.1"/>
    <property type="gene ID" value="SSS_6619"/>
</dbReference>
<accession>A0A834VBE6</accession>
<feature type="region of interest" description="Disordered" evidence="2">
    <location>
        <begin position="236"/>
        <end position="270"/>
    </location>
</feature>
<dbReference type="EMBL" id="WVUK01000065">
    <property type="protein sequence ID" value="KAF7489104.1"/>
    <property type="molecule type" value="Genomic_DNA"/>
</dbReference>
<feature type="region of interest" description="Disordered" evidence="2">
    <location>
        <begin position="182"/>
        <end position="201"/>
    </location>
</feature>
<organism evidence="3">
    <name type="scientific">Sarcoptes scabiei</name>
    <name type="common">Itch mite</name>
    <name type="synonym">Acarus scabiei</name>
    <dbReference type="NCBI Taxonomy" id="52283"/>
    <lineage>
        <taxon>Eukaryota</taxon>
        <taxon>Metazoa</taxon>
        <taxon>Ecdysozoa</taxon>
        <taxon>Arthropoda</taxon>
        <taxon>Chelicerata</taxon>
        <taxon>Arachnida</taxon>
        <taxon>Acari</taxon>
        <taxon>Acariformes</taxon>
        <taxon>Sarcoptiformes</taxon>
        <taxon>Astigmata</taxon>
        <taxon>Psoroptidia</taxon>
        <taxon>Sarcoptoidea</taxon>
        <taxon>Sarcoptidae</taxon>
        <taxon>Sarcoptinae</taxon>
        <taxon>Sarcoptes</taxon>
    </lineage>
</organism>
<dbReference type="Gene3D" id="3.40.50.1820">
    <property type="entry name" value="alpha/beta hydrolase"/>
    <property type="match status" value="2"/>
</dbReference>
<evidence type="ECO:0000313" key="5">
    <source>
        <dbReference type="Proteomes" id="UP000070412"/>
    </source>
</evidence>
<dbReference type="PANTHER" id="PTHR11034">
    <property type="entry name" value="N-MYC DOWNSTREAM REGULATED"/>
    <property type="match status" value="1"/>
</dbReference>
<sequence>MTTENFRRRYFSTEFGPILIDYSEDVFEHRRTCLVTFHDVGFNHRSNFQDLFQHSSMKPILKHFSIVHLNAPGQEDDCIEGVKSIRIYPSFDELVEQIHRILWKHFKIDNFIGFGVGAGANLLIRYSLRFRTMVQGLFLINPIYDVGNWFEMFQIRFLCLALRYRNRFIKNLFSKRFPSIRWNSSQSPPPPPPSSSSSFCSNSSSFSSSSSSTSLENVEDEAALVVTDINNLDDGNNNNNLIYNTNNDEDEDGDYDGSSNDSNSVPDDYYFDRENDNDCEEHGNYGDNLNRNGDASIKINQKDCKKIKKFRMENFLKFLHTYANRSPLSFGSNRYDPKQTLQCSTLIIVGDRSWNDLDSQRLQEKLRPGCYEFVRISKANFVWIDCPRTLAYLFQLFIQGFGLGVNLPLPIVYH</sequence>
<evidence type="ECO:0000256" key="2">
    <source>
        <dbReference type="SAM" id="MobiDB-lite"/>
    </source>
</evidence>
<proteinExistence type="inferred from homology"/>